<feature type="transmembrane region" description="Helical" evidence="6">
    <location>
        <begin position="325"/>
        <end position="349"/>
    </location>
</feature>
<dbReference type="Pfam" id="PF04515">
    <property type="entry name" value="Choline_transpo"/>
    <property type="match status" value="1"/>
</dbReference>
<accession>A0A6J2EF85</accession>
<feature type="transmembrane region" description="Helical" evidence="6">
    <location>
        <begin position="120"/>
        <end position="140"/>
    </location>
</feature>
<dbReference type="CTD" id="126969"/>
<evidence type="ECO:0000256" key="2">
    <source>
        <dbReference type="ARBA" id="ARBA00007168"/>
    </source>
</evidence>
<feature type="transmembrane region" description="Helical" evidence="6">
    <location>
        <begin position="370"/>
        <end position="391"/>
    </location>
</feature>
<organism evidence="8 9">
    <name type="scientific">Zalophus californianus</name>
    <name type="common">California sealion</name>
    <dbReference type="NCBI Taxonomy" id="9704"/>
    <lineage>
        <taxon>Eukaryota</taxon>
        <taxon>Metazoa</taxon>
        <taxon>Chordata</taxon>
        <taxon>Craniata</taxon>
        <taxon>Vertebrata</taxon>
        <taxon>Euteleostomi</taxon>
        <taxon>Mammalia</taxon>
        <taxon>Eutheria</taxon>
        <taxon>Laurasiatheria</taxon>
        <taxon>Carnivora</taxon>
        <taxon>Caniformia</taxon>
        <taxon>Pinnipedia</taxon>
        <taxon>Otariidae</taxon>
        <taxon>Zalophus</taxon>
    </lineage>
</organism>
<feature type="transmembrane region" description="Helical" evidence="6">
    <location>
        <begin position="420"/>
        <end position="445"/>
    </location>
</feature>
<feature type="transmembrane region" description="Helical" evidence="6">
    <location>
        <begin position="509"/>
        <end position="533"/>
    </location>
</feature>
<dbReference type="PANTHER" id="PTHR12385">
    <property type="entry name" value="CHOLINE TRANSPORTER-LIKE (SLC FAMILY 44)"/>
    <property type="match status" value="1"/>
</dbReference>
<dbReference type="PANTHER" id="PTHR12385:SF13">
    <property type="entry name" value="CHOLINE TRANSPORTER-LIKE PROTEIN 3"/>
    <property type="match status" value="1"/>
</dbReference>
<dbReference type="InterPro" id="IPR007603">
    <property type="entry name" value="Choline_transptr-like"/>
</dbReference>
<evidence type="ECO:0000256" key="6">
    <source>
        <dbReference type="RuleBase" id="RU368066"/>
    </source>
</evidence>
<keyword evidence="8" id="KW-1185">Reference proteome</keyword>
<evidence type="ECO:0000256" key="7">
    <source>
        <dbReference type="SAM" id="MobiDB-lite"/>
    </source>
</evidence>
<comment type="subcellular location">
    <subcellularLocation>
        <location evidence="6">Cell membrane</location>
        <topology evidence="6">Multi-pass membrane protein</topology>
    </subcellularLocation>
    <subcellularLocation>
        <location evidence="1">Membrane</location>
        <topology evidence="1">Multi-pass membrane protein</topology>
    </subcellularLocation>
</comment>
<keyword evidence="4 6" id="KW-1133">Transmembrane helix</keyword>
<evidence type="ECO:0000313" key="8">
    <source>
        <dbReference type="Proteomes" id="UP000515165"/>
    </source>
</evidence>
<evidence type="ECO:0000256" key="5">
    <source>
        <dbReference type="ARBA" id="ARBA00023136"/>
    </source>
</evidence>
<evidence type="ECO:0000313" key="9">
    <source>
        <dbReference type="RefSeq" id="XP_027466931.1"/>
    </source>
</evidence>
<dbReference type="GO" id="GO:0005886">
    <property type="term" value="C:plasma membrane"/>
    <property type="evidence" value="ECO:0007669"/>
    <property type="project" value="UniProtKB-SubCell"/>
</dbReference>
<dbReference type="GeneID" id="113932264"/>
<proteinExistence type="inferred from homology"/>
<feature type="transmembrane region" description="Helical" evidence="6">
    <location>
        <begin position="646"/>
        <end position="664"/>
    </location>
</feature>
<sequence length="737" mass="83373">MDIPGVATAQVVEAEGPRKRRHCRGQVTDGAGPEPLRWSRRPSSRLWKAAAGRRCAPSGRWASPPRCSRRECGVCSQHPRPAPERRMQCPGAQYLASAERTPRQREWRPQLYRKCTDTTWLFLFFLFWTGLMFITGYSVAAGATGRLLFGYDSFGNVCGKKNSPVEGAPLSGQDMTRKKHVFFMNSCNPEVKDVRLNSTILCVSRCPEEQLSTLEEVQLFADNNGSFLCVYSLNSINYTQNPNAYSLCPRLPVPPSKSFPLFNRCIPQTPECYSLFASVLINDVDILHRILSGIMSGRDIILGLCIFALALSLGMIVTFRFITTLLVHIFIALIILGLLFVCGVLWWLYYDYTHDLSIELDTERENMKCLLGFAILSTVITAVLLGLIFVLRKRIKLTVELFQVINKAISNSPFLLLQPLWTFAILIFFWVFWVAVLLSLGTAGAARVIEGGQVEYQPLVGIRYMWWYHLIGLIWTSEFILACQQMTVAGALVTCYFNRNKNDPPDRPILWSLSILFCYHQGTAIKGSFLITLMRIPRTILMYISNALKGKHGVWSRCVFRCCFCCFWCLDKWLRQFNQDAYPATAINGTDFCTSAQDALKLLSKNSSHFTSVNCFGDFIIFLGKVLVVCFTVFGGLMAFNYNRALQVWVIPLLLVTFFAYLVAHSFLSVFETVLDALFLCFAVDLETNDGSSEKPYFMDQEFLSFVKSINRVNAARAQGAERSLRNEEGMELQPVV</sequence>
<keyword evidence="5 6" id="KW-0472">Membrane</keyword>
<gene>
    <name evidence="9" type="primary">SLC44A3</name>
</gene>
<evidence type="ECO:0000256" key="4">
    <source>
        <dbReference type="ARBA" id="ARBA00022989"/>
    </source>
</evidence>
<comment type="function">
    <text evidence="6">Choline transporter.</text>
</comment>
<feature type="region of interest" description="Disordered" evidence="7">
    <location>
        <begin position="14"/>
        <end position="39"/>
    </location>
</feature>
<dbReference type="AlphaFoldDB" id="A0A6J2EF85"/>
<dbReference type="GO" id="GO:0015101">
    <property type="term" value="F:organic cation transmembrane transporter activity"/>
    <property type="evidence" value="ECO:0007669"/>
    <property type="project" value="UniProtKB-ARBA"/>
</dbReference>
<evidence type="ECO:0000256" key="3">
    <source>
        <dbReference type="ARBA" id="ARBA00022692"/>
    </source>
</evidence>
<dbReference type="Proteomes" id="UP000515165">
    <property type="component" value="Chromosome 4"/>
</dbReference>
<reference evidence="9" key="1">
    <citation type="submission" date="2025-08" db="UniProtKB">
        <authorList>
            <consortium name="RefSeq"/>
        </authorList>
    </citation>
    <scope>IDENTIFICATION</scope>
    <source>
        <tissue evidence="9">Blood</tissue>
    </source>
</reference>
<feature type="transmembrane region" description="Helical" evidence="6">
    <location>
        <begin position="619"/>
        <end position="640"/>
    </location>
</feature>
<comment type="similarity">
    <text evidence="2 6">Belongs to the CTL (choline transporter-like) family.</text>
</comment>
<name>A0A6J2EF85_ZALCA</name>
<protein>
    <recommendedName>
        <fullName evidence="6">Choline transporter-like protein</fullName>
    </recommendedName>
</protein>
<evidence type="ECO:0000256" key="1">
    <source>
        <dbReference type="ARBA" id="ARBA00004141"/>
    </source>
</evidence>
<dbReference type="RefSeq" id="XP_027466931.1">
    <property type="nucleotide sequence ID" value="XM_027611130.1"/>
</dbReference>
<feature type="transmembrane region" description="Helical" evidence="6">
    <location>
        <begin position="466"/>
        <end position="489"/>
    </location>
</feature>
<keyword evidence="3 6" id="KW-0812">Transmembrane</keyword>
<feature type="transmembrane region" description="Helical" evidence="6">
    <location>
        <begin position="300"/>
        <end position="319"/>
    </location>
</feature>